<dbReference type="AlphaFoldDB" id="A0A9K3PL78"/>
<dbReference type="Proteomes" id="UP000693970">
    <property type="component" value="Unassembled WGS sequence"/>
</dbReference>
<keyword evidence="3" id="KW-1185">Reference proteome</keyword>
<evidence type="ECO:0000259" key="1">
    <source>
        <dbReference type="PROSITE" id="PS51698"/>
    </source>
</evidence>
<protein>
    <submittedName>
        <fullName evidence="2">U-box domain containing protein</fullName>
    </submittedName>
</protein>
<dbReference type="InterPro" id="IPR003613">
    <property type="entry name" value="Ubox_domain"/>
</dbReference>
<accession>A0A9K3PL78</accession>
<dbReference type="GO" id="GO:0016567">
    <property type="term" value="P:protein ubiquitination"/>
    <property type="evidence" value="ECO:0007669"/>
    <property type="project" value="InterPro"/>
</dbReference>
<proteinExistence type="predicted"/>
<dbReference type="Pfam" id="PF04564">
    <property type="entry name" value="U-box"/>
    <property type="match status" value="1"/>
</dbReference>
<dbReference type="SMART" id="SM00504">
    <property type="entry name" value="Ubox"/>
    <property type="match status" value="1"/>
</dbReference>
<evidence type="ECO:0000313" key="3">
    <source>
        <dbReference type="Proteomes" id="UP000693970"/>
    </source>
</evidence>
<sequence length="214" mass="24178">MAPFSLPCIILDETSFSEDNSSSSEDAIDEVPEEFICPITLCVMKDPVMSKDGKNYDRVAILQWIAKGHQNCPLTRQPLTLSSLVPNNSLRKSIQQWKEEQGLTIKNTNQCQQPCRSLASLGLAVEFRDEMLQQEVPLGQQTQQQEYASSLGPEILNLLALFDEVIEISEDTSTRTNHDIRKTADLDGLVDAEFQYIKEMYDEMVEIGHITPRI</sequence>
<dbReference type="GO" id="GO:0004842">
    <property type="term" value="F:ubiquitin-protein transferase activity"/>
    <property type="evidence" value="ECO:0007669"/>
    <property type="project" value="InterPro"/>
</dbReference>
<gene>
    <name evidence="2" type="ORF">IV203_010763</name>
</gene>
<dbReference type="PANTHER" id="PTHR46573">
    <property type="entry name" value="WD REPEAT, SAM AND U-BOX DOMAIN-CONTAINING PROTEIN 1"/>
    <property type="match status" value="1"/>
</dbReference>
<reference evidence="2" key="2">
    <citation type="submission" date="2021-04" db="EMBL/GenBank/DDBJ databases">
        <authorList>
            <person name="Podell S."/>
        </authorList>
    </citation>
    <scope>NUCLEOTIDE SEQUENCE</scope>
    <source>
        <strain evidence="2">Hildebrandi</strain>
    </source>
</reference>
<dbReference type="OrthoDB" id="424220at2759"/>
<name>A0A9K3PL78_9STRA</name>
<feature type="domain" description="U-box" evidence="1">
    <location>
        <begin position="30"/>
        <end position="104"/>
    </location>
</feature>
<dbReference type="InterPro" id="IPR045210">
    <property type="entry name" value="RING-Ubox_PUB"/>
</dbReference>
<dbReference type="EMBL" id="JAGRRH010000018">
    <property type="protein sequence ID" value="KAG7351403.1"/>
    <property type="molecule type" value="Genomic_DNA"/>
</dbReference>
<dbReference type="InterPro" id="IPR052085">
    <property type="entry name" value="WD-SAM-U-box"/>
</dbReference>
<dbReference type="CDD" id="cd16664">
    <property type="entry name" value="RING-Ubox_PUB"/>
    <property type="match status" value="1"/>
</dbReference>
<organism evidence="2 3">
    <name type="scientific">Nitzschia inconspicua</name>
    <dbReference type="NCBI Taxonomy" id="303405"/>
    <lineage>
        <taxon>Eukaryota</taxon>
        <taxon>Sar</taxon>
        <taxon>Stramenopiles</taxon>
        <taxon>Ochrophyta</taxon>
        <taxon>Bacillariophyta</taxon>
        <taxon>Bacillariophyceae</taxon>
        <taxon>Bacillariophycidae</taxon>
        <taxon>Bacillariales</taxon>
        <taxon>Bacillariaceae</taxon>
        <taxon>Nitzschia</taxon>
    </lineage>
</organism>
<reference evidence="2" key="1">
    <citation type="journal article" date="2021" name="Sci. Rep.">
        <title>Diploid genomic architecture of Nitzschia inconspicua, an elite biomass production diatom.</title>
        <authorList>
            <person name="Oliver A."/>
            <person name="Podell S."/>
            <person name="Pinowska A."/>
            <person name="Traller J.C."/>
            <person name="Smith S.R."/>
            <person name="McClure R."/>
            <person name="Beliaev A."/>
            <person name="Bohutskyi P."/>
            <person name="Hill E.A."/>
            <person name="Rabines A."/>
            <person name="Zheng H."/>
            <person name="Allen L.Z."/>
            <person name="Kuo A."/>
            <person name="Grigoriev I.V."/>
            <person name="Allen A.E."/>
            <person name="Hazlebeck D."/>
            <person name="Allen E.E."/>
        </authorList>
    </citation>
    <scope>NUCLEOTIDE SEQUENCE</scope>
    <source>
        <strain evidence="2">Hildebrandi</strain>
    </source>
</reference>
<dbReference type="PANTHER" id="PTHR46573:SF1">
    <property type="entry name" value="WD REPEAT, SAM AND U-BOX DOMAIN-CONTAINING PROTEIN 1"/>
    <property type="match status" value="1"/>
</dbReference>
<evidence type="ECO:0000313" key="2">
    <source>
        <dbReference type="EMBL" id="KAG7351403.1"/>
    </source>
</evidence>
<dbReference type="PROSITE" id="PS51698">
    <property type="entry name" value="U_BOX"/>
    <property type="match status" value="1"/>
</dbReference>
<comment type="caution">
    <text evidence="2">The sequence shown here is derived from an EMBL/GenBank/DDBJ whole genome shotgun (WGS) entry which is preliminary data.</text>
</comment>